<accession>B7FRT8</accession>
<dbReference type="InParanoid" id="B7FRT8"/>
<dbReference type="AlphaFoldDB" id="B7FRT8"/>
<protein>
    <submittedName>
        <fullName evidence="2">Uncharacterized protein</fullName>
    </submittedName>
</protein>
<feature type="region of interest" description="Disordered" evidence="1">
    <location>
        <begin position="1"/>
        <end position="37"/>
    </location>
</feature>
<dbReference type="OrthoDB" id="48467at2759"/>
<dbReference type="eggNOG" id="ENOG502STV5">
    <property type="taxonomic scope" value="Eukaryota"/>
</dbReference>
<dbReference type="HOGENOM" id="CLU_424222_0_0_1"/>
<proteinExistence type="predicted"/>
<dbReference type="PaxDb" id="2850-Phatr43307"/>
<dbReference type="GeneID" id="7197373"/>
<feature type="compositionally biased region" description="Polar residues" evidence="1">
    <location>
        <begin position="1"/>
        <end position="23"/>
    </location>
</feature>
<evidence type="ECO:0000313" key="3">
    <source>
        <dbReference type="Proteomes" id="UP000000759"/>
    </source>
</evidence>
<reference evidence="3" key="2">
    <citation type="submission" date="2008-08" db="EMBL/GenBank/DDBJ databases">
        <authorList>
            <consortium name="Diatom Consortium"/>
            <person name="Grigoriev I."/>
            <person name="Grimwood J."/>
            <person name="Kuo A."/>
            <person name="Otillar R.P."/>
            <person name="Salamov A."/>
            <person name="Detter J.C."/>
            <person name="Lindquist E."/>
            <person name="Shapiro H."/>
            <person name="Lucas S."/>
            <person name="Glavina del Rio T."/>
            <person name="Pitluck S."/>
            <person name="Rokhsar D."/>
            <person name="Bowler C."/>
        </authorList>
    </citation>
    <scope>GENOME REANNOTATION</scope>
    <source>
        <strain evidence="3">CCAP 1055/1</strain>
    </source>
</reference>
<name>B7FRT8_PHATC</name>
<gene>
    <name evidence="2" type="ORF">PHATRDRAFT_43307</name>
</gene>
<sequence length="634" mass="71571">MEKPQSFSAAETTTNPHTTIQPSTRKRNRRWLDRSVTNTENRGRTVCTGQNWNLQDDQSFCLGPTSFPQKGKTRSSIPRLLAQRQQGLRRNQPTIHRWQQNMLREQPKPLPERDYSNQVIVWKVSMDRSLPFTALETPISDAVLSLDRQGSYAIALGKGGGQRCSDSDAPLLALRCYGIPSRSIPHKRAVGMRRSNRHCTVSPNLCTIPLVYRTSMLGEGYCVEDLPDLVGTMPTLVLLSSDGNVGTTFAGPWLNIFANETVSYTSIVVHSMPVSTMSSTFIQTFRLEKMIVKPPHSLMGTSRRKFLWNVHKIPCNRGKMTSPLTKEYFATADGMLNLPGYLHVVDDDEGLLLTWFTMAGWHNANFSPCQRYQGPHPPQRRIVTAASHGWEQCWSDRHSGIEVKDSSTECLFLEPSIMIAFEARLDIYQVHAALEDRRLPIGTIDTSSQILYDLISLQNGGRIMELAVALKTEGKASVGLILSLDILTQHFVALQWVKWKPGSATQQNLNLFGCSWRMRQLQTGPYSVWGHQKKHPDDEEPVWYKASTWTHLCRETSLAVDTSLDQDAEVWSRFTVANAPKANAFQRKLRSQCPKLVSYSTLYPDTFPVDNHAVIMQLPIHSMRCQAPIELVYG</sequence>
<keyword evidence="3" id="KW-1185">Reference proteome</keyword>
<evidence type="ECO:0000256" key="1">
    <source>
        <dbReference type="SAM" id="MobiDB-lite"/>
    </source>
</evidence>
<reference evidence="2 3" key="1">
    <citation type="journal article" date="2008" name="Nature">
        <title>The Phaeodactylum genome reveals the evolutionary history of diatom genomes.</title>
        <authorList>
            <person name="Bowler C."/>
            <person name="Allen A.E."/>
            <person name="Badger J.H."/>
            <person name="Grimwood J."/>
            <person name="Jabbari K."/>
            <person name="Kuo A."/>
            <person name="Maheswari U."/>
            <person name="Martens C."/>
            <person name="Maumus F."/>
            <person name="Otillar R.P."/>
            <person name="Rayko E."/>
            <person name="Salamov A."/>
            <person name="Vandepoele K."/>
            <person name="Beszteri B."/>
            <person name="Gruber A."/>
            <person name="Heijde M."/>
            <person name="Katinka M."/>
            <person name="Mock T."/>
            <person name="Valentin K."/>
            <person name="Verret F."/>
            <person name="Berges J.A."/>
            <person name="Brownlee C."/>
            <person name="Cadoret J.P."/>
            <person name="Chiovitti A."/>
            <person name="Choi C.J."/>
            <person name="Coesel S."/>
            <person name="De Martino A."/>
            <person name="Detter J.C."/>
            <person name="Durkin C."/>
            <person name="Falciatore A."/>
            <person name="Fournet J."/>
            <person name="Haruta M."/>
            <person name="Huysman M.J."/>
            <person name="Jenkins B.D."/>
            <person name="Jiroutova K."/>
            <person name="Jorgensen R.E."/>
            <person name="Joubert Y."/>
            <person name="Kaplan A."/>
            <person name="Kroger N."/>
            <person name="Kroth P.G."/>
            <person name="La Roche J."/>
            <person name="Lindquist E."/>
            <person name="Lommer M."/>
            <person name="Martin-Jezequel V."/>
            <person name="Lopez P.J."/>
            <person name="Lucas S."/>
            <person name="Mangogna M."/>
            <person name="McGinnis K."/>
            <person name="Medlin L.K."/>
            <person name="Montsant A."/>
            <person name="Oudot-Le Secq M.P."/>
            <person name="Napoli C."/>
            <person name="Obornik M."/>
            <person name="Parker M.S."/>
            <person name="Petit J.L."/>
            <person name="Porcel B.M."/>
            <person name="Poulsen N."/>
            <person name="Robison M."/>
            <person name="Rychlewski L."/>
            <person name="Rynearson T.A."/>
            <person name="Schmutz J."/>
            <person name="Shapiro H."/>
            <person name="Siaut M."/>
            <person name="Stanley M."/>
            <person name="Sussman M.R."/>
            <person name="Taylor A.R."/>
            <person name="Vardi A."/>
            <person name="von Dassow P."/>
            <person name="Vyverman W."/>
            <person name="Willis A."/>
            <person name="Wyrwicz L.S."/>
            <person name="Rokhsar D.S."/>
            <person name="Weissenbach J."/>
            <person name="Armbrust E.V."/>
            <person name="Green B.R."/>
            <person name="Van de Peer Y."/>
            <person name="Grigoriev I.V."/>
        </authorList>
    </citation>
    <scope>NUCLEOTIDE SEQUENCE [LARGE SCALE GENOMIC DNA]</scope>
    <source>
        <strain evidence="2 3">CCAP 1055/1</strain>
    </source>
</reference>
<dbReference type="KEGG" id="pti:PHATRDRAFT_43307"/>
<dbReference type="RefSeq" id="XP_002177553.1">
    <property type="nucleotide sequence ID" value="XM_002177517.1"/>
</dbReference>
<evidence type="ECO:0000313" key="2">
    <source>
        <dbReference type="EMBL" id="EEC50367.1"/>
    </source>
</evidence>
<organism evidence="2 3">
    <name type="scientific">Phaeodactylum tricornutum (strain CCAP 1055/1)</name>
    <dbReference type="NCBI Taxonomy" id="556484"/>
    <lineage>
        <taxon>Eukaryota</taxon>
        <taxon>Sar</taxon>
        <taxon>Stramenopiles</taxon>
        <taxon>Ochrophyta</taxon>
        <taxon>Bacillariophyta</taxon>
        <taxon>Bacillariophyceae</taxon>
        <taxon>Bacillariophycidae</taxon>
        <taxon>Naviculales</taxon>
        <taxon>Phaeodactylaceae</taxon>
        <taxon>Phaeodactylum</taxon>
    </lineage>
</organism>
<dbReference type="EMBL" id="CM000606">
    <property type="protein sequence ID" value="EEC50367.1"/>
    <property type="molecule type" value="Genomic_DNA"/>
</dbReference>
<dbReference type="Proteomes" id="UP000000759">
    <property type="component" value="Chromosome 2"/>
</dbReference>